<sequence>MVVTQIKLMGTLCFAGSRAHVLLSLSQQDGIEQHMDFESRFTLLQLFAETTSSEEHCISFDGIHLPQIPGKQLFSLVKRYLCVTSLLDQLSSDRPDRNEKIRLQRQFDFCMAMGSLICELVRVMGWVSERPQKTEISQDLEQHRTFRSIFQPLSTSSSSLQIAVAPPVRTTPAKKKPGKEFMTPSDFMSRNAYVDYIQEALKPGMTVRMLEDYEEISSGDEGVFRQSNNGMPPVQVLWRSTGRTYWVHWHMVEIVSSGDQSEDISPDKASSSGDGVRVPAVAPAVACKPSGGMYTLPYLGAVVCEERGGLRQDEWWEILFFIRRLEPQEQQELQDLMRQNLEDKCSLDEHTLMQHPVSLEMAHKILSFLGEHCSGSTLSDLQSSHIYAKYILQPGKQRSFPSQGPQERSAQGGLIPKKPKNEDHQNVEKPGAKSGGEPSDLHLLSNLLSQEGVSIPTADDKCKGNLQGKSKGISLEILLDTLEKVKKSTCGAEALSSAVQVMLQQSGDEVHAAKSEARSNREKMVKMLVETLSNQMKDQLLVVTSLQLTYVLMSKYDWRVMFATEGGVRAVLGCMQEHHSSAAIQHIGLAVLKVLTGVGSCDLRGSSRRYALNPGDAQVMKEIFSSIGSAVSGSSTSLLSVIPEAISKLQGTEGCIASVYNGLLVIRMLTENHEALTEQLSGGELSTILQSFTGDSNSMFSRLDLCIQKQLRDLIKNSQEESVSDNEEFTPAQALQDMDVAWLLSGLKDSRLCRELLPSLERCVCDDASSLPCDVSKLLTDPDLFLQLLASLEQLRSEKQLQLSVYRILNKCLSFYQEDALPWHRSIEPCLTSLVSTTSDLEVLQEVVSFLHRLASVNKDCAVVMCRLGAKETLNKVLEKQSATLLQATELRDLLTDCEKYSSLYQKMATSILAGCIQMVLGQIEEHRRCQQQINIPFFDVFLRNLCQGSSVEVKEDKCWEKIEVSSNPHRASKLTDGNPKSYWESIGSTGSHYINIFMHRGVVIRQLALTVASEDSSYMPARVLVMGGENASNISTELNAVNISSSASRIVVLENATRFWPVVQVKIKRCQQGGIDTRVRGLEVLGPKPTLWPVFKEQLCMRTFLFYTSRAHSWGQEICEKKERLLQLFGRLNRALSHEQEFADRFLADDEAAKALGRTCWEALISPLVRSITASDPVEVSPLSWLLTRYLENVQGTRRSKAQTSIFNSRVRRLSHLLVHVDTSPLDTATLKPPSKNNGKSRETLSPCVRPSGSGWSSLAGIAQCWQEVVQKQVQRFLEMSWNDEDLASRFCFMYRSLRRAMDEMFGQQTRFLLSLRQGFCEGLLQLSFLTALHVMEQFARYIDRLITAIRGDSSDLRSLEQLQQFLDFVLFLSDLELANSFEHFYRHYLRPAPLPWTLLV</sequence>
<accession>A0AAV6ZI73</accession>
<feature type="domain" description="DOC" evidence="7">
    <location>
        <begin position="933"/>
        <end position="1112"/>
    </location>
</feature>
<reference evidence="8" key="1">
    <citation type="thesis" date="2020" institute="ProQuest LLC" country="789 East Eisenhower Parkway, Ann Arbor, MI, USA">
        <title>Comparative Genomics and Chromosome Evolution.</title>
        <authorList>
            <person name="Mudd A.B."/>
        </authorList>
    </citation>
    <scope>NUCLEOTIDE SEQUENCE</scope>
    <source>
        <strain evidence="8">237g6f4</strain>
        <tissue evidence="8">Blood</tissue>
    </source>
</reference>
<protein>
    <recommendedName>
        <fullName evidence="10">Cullin-9</fullName>
    </recommendedName>
</protein>
<dbReference type="InterPro" id="IPR021097">
    <property type="entry name" value="CPH_domain"/>
</dbReference>
<evidence type="ECO:0008006" key="10">
    <source>
        <dbReference type="Google" id="ProtNLM"/>
    </source>
</evidence>
<comment type="subcellular location">
    <subcellularLocation>
        <location evidence="1">Cytoplasm</location>
    </subcellularLocation>
</comment>
<dbReference type="PANTHER" id="PTHR22771">
    <property type="entry name" value="CULLIN AND GALACTOSE-BINDING DOMAIN-CONTAINING"/>
    <property type="match status" value="1"/>
</dbReference>
<dbReference type="InterPro" id="IPR045093">
    <property type="entry name" value="Cullin"/>
</dbReference>
<dbReference type="InterPro" id="IPR008979">
    <property type="entry name" value="Galactose-bd-like_sf"/>
</dbReference>
<comment type="caution">
    <text evidence="8">The sequence shown here is derived from an EMBL/GenBank/DDBJ whole genome shotgun (WGS) entry which is preliminary data.</text>
</comment>
<feature type="domain" description="Cullin family profile" evidence="6">
    <location>
        <begin position="1335"/>
        <end position="1402"/>
    </location>
</feature>
<dbReference type="InterPro" id="IPR004939">
    <property type="entry name" value="APC_su10/DOC_dom"/>
</dbReference>
<evidence type="ECO:0000259" key="7">
    <source>
        <dbReference type="PROSITE" id="PS51284"/>
    </source>
</evidence>
<organism evidence="8 9">
    <name type="scientific">Engystomops pustulosus</name>
    <name type="common">Tungara frog</name>
    <name type="synonym">Physalaemus pustulosus</name>
    <dbReference type="NCBI Taxonomy" id="76066"/>
    <lineage>
        <taxon>Eukaryota</taxon>
        <taxon>Metazoa</taxon>
        <taxon>Chordata</taxon>
        <taxon>Craniata</taxon>
        <taxon>Vertebrata</taxon>
        <taxon>Euteleostomi</taxon>
        <taxon>Amphibia</taxon>
        <taxon>Batrachia</taxon>
        <taxon>Anura</taxon>
        <taxon>Neobatrachia</taxon>
        <taxon>Hyloidea</taxon>
        <taxon>Leptodactylidae</taxon>
        <taxon>Leiuperinae</taxon>
        <taxon>Engystomops</taxon>
    </lineage>
</organism>
<feature type="region of interest" description="Disordered" evidence="5">
    <location>
        <begin position="397"/>
        <end position="441"/>
    </location>
</feature>
<evidence type="ECO:0000256" key="2">
    <source>
        <dbReference type="ARBA" id="ARBA00022490"/>
    </source>
</evidence>
<dbReference type="PROSITE" id="PS50069">
    <property type="entry name" value="CULLIN_2"/>
    <property type="match status" value="1"/>
</dbReference>
<dbReference type="SMART" id="SM01337">
    <property type="entry name" value="APC10"/>
    <property type="match status" value="1"/>
</dbReference>
<keyword evidence="3" id="KW-0833">Ubl conjugation pathway</keyword>
<dbReference type="InterPro" id="IPR056405">
    <property type="entry name" value="ARM_CUL7_CUL9"/>
</dbReference>
<evidence type="ECO:0000313" key="9">
    <source>
        <dbReference type="Proteomes" id="UP000824782"/>
    </source>
</evidence>
<gene>
    <name evidence="8" type="ORF">GDO81_029220</name>
</gene>
<name>A0AAV6ZI73_ENGPU</name>
<dbReference type="EMBL" id="WNYA01000847">
    <property type="protein sequence ID" value="KAG8547055.1"/>
    <property type="molecule type" value="Genomic_DNA"/>
</dbReference>
<dbReference type="Gene3D" id="2.60.120.260">
    <property type="entry name" value="Galactose-binding domain-like"/>
    <property type="match status" value="1"/>
</dbReference>
<evidence type="ECO:0000256" key="4">
    <source>
        <dbReference type="PROSITE-ProRule" id="PRU00330"/>
    </source>
</evidence>
<dbReference type="Pfam" id="PF03256">
    <property type="entry name" value="ANAPC10"/>
    <property type="match status" value="1"/>
</dbReference>
<keyword evidence="2" id="KW-0963">Cytoplasm</keyword>
<dbReference type="Proteomes" id="UP000824782">
    <property type="component" value="Unassembled WGS sequence"/>
</dbReference>
<feature type="compositionally biased region" description="Basic and acidic residues" evidence="5">
    <location>
        <begin position="419"/>
        <end position="431"/>
    </location>
</feature>
<dbReference type="InterPro" id="IPR014722">
    <property type="entry name" value="Rib_uL2_dom2"/>
</dbReference>
<dbReference type="PANTHER" id="PTHR22771:SF4">
    <property type="entry name" value="CULLIN 7-RELATED"/>
    <property type="match status" value="1"/>
</dbReference>
<dbReference type="SUPFAM" id="SSF48371">
    <property type="entry name" value="ARM repeat"/>
    <property type="match status" value="1"/>
</dbReference>
<comment type="similarity">
    <text evidence="4">Belongs to the cullin family.</text>
</comment>
<evidence type="ECO:0000313" key="8">
    <source>
        <dbReference type="EMBL" id="KAG8547055.1"/>
    </source>
</evidence>
<dbReference type="Gene3D" id="2.30.30.30">
    <property type="match status" value="1"/>
</dbReference>
<dbReference type="Pfam" id="PF11515">
    <property type="entry name" value="Cul7"/>
    <property type="match status" value="1"/>
</dbReference>
<dbReference type="InterPro" id="IPR016158">
    <property type="entry name" value="Cullin_homology"/>
</dbReference>
<dbReference type="PROSITE" id="PS51284">
    <property type="entry name" value="DOC"/>
    <property type="match status" value="1"/>
</dbReference>
<keyword evidence="9" id="KW-1185">Reference proteome</keyword>
<evidence type="ECO:0000256" key="3">
    <source>
        <dbReference type="ARBA" id="ARBA00022786"/>
    </source>
</evidence>
<evidence type="ECO:0000256" key="5">
    <source>
        <dbReference type="SAM" id="MobiDB-lite"/>
    </source>
</evidence>
<dbReference type="SUPFAM" id="SSF63748">
    <property type="entry name" value="Tudor/PWWP/MBT"/>
    <property type="match status" value="1"/>
</dbReference>
<feature type="compositionally biased region" description="Polar residues" evidence="5">
    <location>
        <begin position="399"/>
        <end position="409"/>
    </location>
</feature>
<proteinExistence type="inferred from homology"/>
<dbReference type="Pfam" id="PF24742">
    <property type="entry name" value="ARM_CUL7_CUL9"/>
    <property type="match status" value="1"/>
</dbReference>
<dbReference type="GO" id="GO:0005737">
    <property type="term" value="C:cytoplasm"/>
    <property type="evidence" value="ECO:0007669"/>
    <property type="project" value="UniProtKB-SubCell"/>
</dbReference>
<dbReference type="InterPro" id="IPR016024">
    <property type="entry name" value="ARM-type_fold"/>
</dbReference>
<evidence type="ECO:0000259" key="6">
    <source>
        <dbReference type="PROSITE" id="PS50069"/>
    </source>
</evidence>
<evidence type="ECO:0000256" key="1">
    <source>
        <dbReference type="ARBA" id="ARBA00004496"/>
    </source>
</evidence>
<dbReference type="SUPFAM" id="SSF49785">
    <property type="entry name" value="Galactose-binding domain-like"/>
    <property type="match status" value="1"/>
</dbReference>